<gene>
    <name evidence="1" type="ORF">ECRASSUSDP1_LOCUS17507</name>
</gene>
<reference evidence="1" key="1">
    <citation type="submission" date="2023-07" db="EMBL/GenBank/DDBJ databases">
        <authorList>
            <consortium name="AG Swart"/>
            <person name="Singh M."/>
            <person name="Singh A."/>
            <person name="Seah K."/>
            <person name="Emmerich C."/>
        </authorList>
    </citation>
    <scope>NUCLEOTIDE SEQUENCE</scope>
    <source>
        <strain evidence="1">DP1</strain>
    </source>
</reference>
<name>A0AAD1XNE1_EUPCR</name>
<dbReference type="AlphaFoldDB" id="A0AAD1XNE1"/>
<evidence type="ECO:0000313" key="2">
    <source>
        <dbReference type="Proteomes" id="UP001295684"/>
    </source>
</evidence>
<dbReference type="EMBL" id="CAMPGE010017675">
    <property type="protein sequence ID" value="CAI2376138.1"/>
    <property type="molecule type" value="Genomic_DNA"/>
</dbReference>
<dbReference type="Proteomes" id="UP001295684">
    <property type="component" value="Unassembled WGS sequence"/>
</dbReference>
<evidence type="ECO:0000313" key="1">
    <source>
        <dbReference type="EMBL" id="CAI2376138.1"/>
    </source>
</evidence>
<organism evidence="1 2">
    <name type="scientific">Euplotes crassus</name>
    <dbReference type="NCBI Taxonomy" id="5936"/>
    <lineage>
        <taxon>Eukaryota</taxon>
        <taxon>Sar</taxon>
        <taxon>Alveolata</taxon>
        <taxon>Ciliophora</taxon>
        <taxon>Intramacronucleata</taxon>
        <taxon>Spirotrichea</taxon>
        <taxon>Hypotrichia</taxon>
        <taxon>Euplotida</taxon>
        <taxon>Euplotidae</taxon>
        <taxon>Moneuplotes</taxon>
    </lineage>
</organism>
<accession>A0AAD1XNE1</accession>
<protein>
    <submittedName>
        <fullName evidence="1">Uncharacterized protein</fullName>
    </submittedName>
</protein>
<keyword evidence="2" id="KW-1185">Reference proteome</keyword>
<proteinExistence type="predicted"/>
<sequence>MVKIAKKYVKFFGNKDLLWECFNFYFSLNNLSRESQTNKEMPNQRVYLTSTQKATKVTVLKEAFNYDLLEGCYRLCIQNTTLFGTSVLHRPTS</sequence>
<comment type="caution">
    <text evidence="1">The sequence shown here is derived from an EMBL/GenBank/DDBJ whole genome shotgun (WGS) entry which is preliminary data.</text>
</comment>